<reference evidence="2 3" key="1">
    <citation type="submission" date="2015-11" db="EMBL/GenBank/DDBJ databases">
        <title>Sequence of Pedobacter ginsenosidimutans.</title>
        <authorList>
            <person name="Carson E."/>
            <person name="Keyser V."/>
            <person name="Newman J."/>
            <person name="Miller J."/>
        </authorList>
    </citation>
    <scope>NUCLEOTIDE SEQUENCE [LARGE SCALE GENOMIC DNA]</scope>
    <source>
        <strain evidence="2 3">KACC 14530</strain>
    </source>
</reference>
<dbReference type="CDD" id="cd00413">
    <property type="entry name" value="Glyco_hydrolase_16"/>
    <property type="match status" value="1"/>
</dbReference>
<keyword evidence="3" id="KW-1185">Reference proteome</keyword>
<proteinExistence type="predicted"/>
<evidence type="ECO:0000256" key="1">
    <source>
        <dbReference type="SAM" id="SignalP"/>
    </source>
</evidence>
<evidence type="ECO:0000313" key="3">
    <source>
        <dbReference type="Proteomes" id="UP000051950"/>
    </source>
</evidence>
<dbReference type="Gene3D" id="2.60.120.200">
    <property type="match status" value="1"/>
</dbReference>
<protein>
    <recommendedName>
        <fullName evidence="4">GH16 domain-containing protein</fullName>
    </recommendedName>
</protein>
<dbReference type="Proteomes" id="UP000051950">
    <property type="component" value="Unassembled WGS sequence"/>
</dbReference>
<evidence type="ECO:0000313" key="2">
    <source>
        <dbReference type="EMBL" id="KRT15039.1"/>
    </source>
</evidence>
<dbReference type="GO" id="GO:0004553">
    <property type="term" value="F:hydrolase activity, hydrolyzing O-glycosyl compounds"/>
    <property type="evidence" value="ECO:0007669"/>
    <property type="project" value="UniProtKB-ARBA"/>
</dbReference>
<dbReference type="SUPFAM" id="SSF49899">
    <property type="entry name" value="Concanavalin A-like lectins/glucanases"/>
    <property type="match status" value="1"/>
</dbReference>
<dbReference type="STRING" id="687842.ASU31_17145"/>
<dbReference type="InterPro" id="IPR013320">
    <property type="entry name" value="ConA-like_dom_sf"/>
</dbReference>
<dbReference type="EMBL" id="LMZQ01000013">
    <property type="protein sequence ID" value="KRT15039.1"/>
    <property type="molecule type" value="Genomic_DNA"/>
</dbReference>
<organism evidence="2 3">
    <name type="scientific">Pedobacter ginsenosidimutans</name>
    <dbReference type="NCBI Taxonomy" id="687842"/>
    <lineage>
        <taxon>Bacteria</taxon>
        <taxon>Pseudomonadati</taxon>
        <taxon>Bacteroidota</taxon>
        <taxon>Sphingobacteriia</taxon>
        <taxon>Sphingobacteriales</taxon>
        <taxon>Sphingobacteriaceae</taxon>
        <taxon>Pedobacter</taxon>
    </lineage>
</organism>
<dbReference type="GO" id="GO:0005975">
    <property type="term" value="P:carbohydrate metabolic process"/>
    <property type="evidence" value="ECO:0007669"/>
    <property type="project" value="UniProtKB-ARBA"/>
</dbReference>
<dbReference type="OrthoDB" id="370098at2"/>
<accession>A0A0T5VMY3</accession>
<evidence type="ECO:0008006" key="4">
    <source>
        <dbReference type="Google" id="ProtNLM"/>
    </source>
</evidence>
<sequence length="261" mass="29772">MKKSIYLSALLLFTALSMSGFTNPEGGVPQLKKANLSRNEDEPKTLKFAGYTWKIRSKKGEPGPNSWSEKNAFVDKNGFLHLKLTKDPATGIWECSEVIMTEKLGYGTYQWKIDGRIDTLDHNIVFGLFNYSGEDKHDEMDIEFSKWGHPENNKNLNYTIWPASGVTEPKNVEHVQPFSLNGTYTTHRFKRTEKSLTFTSLYGFQDGDKNIFATKSWDAPKTSISKLEMPVFINLWIFKGVPPSNNADVEIVIRDFKFIPL</sequence>
<comment type="caution">
    <text evidence="2">The sequence shown here is derived from an EMBL/GenBank/DDBJ whole genome shotgun (WGS) entry which is preliminary data.</text>
</comment>
<feature type="chain" id="PRO_5006665457" description="GH16 domain-containing protein" evidence="1">
    <location>
        <begin position="23"/>
        <end position="261"/>
    </location>
</feature>
<keyword evidence="1" id="KW-0732">Signal</keyword>
<feature type="signal peptide" evidence="1">
    <location>
        <begin position="1"/>
        <end position="22"/>
    </location>
</feature>
<dbReference type="RefSeq" id="WP_057933492.1">
    <property type="nucleotide sequence ID" value="NZ_LMZQ01000013.1"/>
</dbReference>
<gene>
    <name evidence="2" type="ORF">ASU31_17145</name>
</gene>
<dbReference type="AlphaFoldDB" id="A0A0T5VMY3"/>
<name>A0A0T5VMY3_9SPHI</name>